<organism evidence="1 2">
    <name type="scientific">Bacillus phage G</name>
    <dbReference type="NCBI Taxonomy" id="2884420"/>
    <lineage>
        <taxon>Viruses</taxon>
        <taxon>Duplodnaviria</taxon>
        <taxon>Heunggongvirae</taxon>
        <taxon>Uroviricota</taxon>
        <taxon>Caudoviricetes</taxon>
        <taxon>Donellivirus</taxon>
        <taxon>Donellivirus gee</taxon>
    </lineage>
</organism>
<evidence type="ECO:0000313" key="2">
    <source>
        <dbReference type="Proteomes" id="UP000009273"/>
    </source>
</evidence>
<gene>
    <name evidence="1" type="primary">389</name>
    <name evidence="1" type="ORF">G_389</name>
</gene>
<sequence>MSDTVEELYGLKVGDRVKYVENDIKVFGETYFNKEGVLTNIIPQTGEFRVRIDGRHFDVSFQRYSLILLDDSDRKEIKFEKQLLEVNSLSLGEMKNYLRMHHDLKEGVDYSISERDGKNEVILKNEKYALLLKDLVSVENVSRELTGKSNGKFKSTIMPSISQNQAYSLSFKVANWEFGTHLTPWGIQYFVLSHYGFNPYKEIFGYEEGL</sequence>
<name>G3MAD0_9CAUD</name>
<dbReference type="RefSeq" id="YP_009015692.1">
    <property type="nucleotide sequence ID" value="NC_023719.1"/>
</dbReference>
<protein>
    <submittedName>
        <fullName evidence="1">Gp389</fullName>
    </submittedName>
</protein>
<evidence type="ECO:0000313" key="1">
    <source>
        <dbReference type="EMBL" id="AEO93648.1"/>
    </source>
</evidence>
<proteinExistence type="predicted"/>
<keyword evidence="2" id="KW-1185">Reference proteome</keyword>
<dbReference type="GeneID" id="18563604"/>
<dbReference type="EMBL" id="JN638751">
    <property type="protein sequence ID" value="AEO93648.1"/>
    <property type="molecule type" value="Genomic_DNA"/>
</dbReference>
<dbReference type="Proteomes" id="UP000009273">
    <property type="component" value="Segment"/>
</dbReference>
<accession>G3MAD0</accession>
<reference evidence="1 2" key="1">
    <citation type="submission" date="2011-09" db="EMBL/GenBank/DDBJ databases">
        <authorList>
            <person name="Pope W.H."/>
            <person name="Pedulla M.L."/>
            <person name="Ford M.E."/>
            <person name="Peebles C.L."/>
            <person name="Hatfull G.H."/>
            <person name="Hendrix R.W."/>
        </authorList>
    </citation>
    <scope>NUCLEOTIDE SEQUENCE [LARGE SCALE GENOMIC DNA]</scope>
    <source>
        <strain evidence="1">G</strain>
    </source>
</reference>
<dbReference type="KEGG" id="vg:18563604"/>